<gene>
    <name evidence="7" type="ORF">Pan216_42840</name>
</gene>
<dbReference type="Pfam" id="PF07669">
    <property type="entry name" value="Eco57I"/>
    <property type="match status" value="1"/>
</dbReference>
<evidence type="ECO:0000259" key="6">
    <source>
        <dbReference type="Pfam" id="PF07669"/>
    </source>
</evidence>
<feature type="domain" description="Type II methyltransferase M.TaqI-like" evidence="6">
    <location>
        <begin position="219"/>
        <end position="369"/>
    </location>
</feature>
<evidence type="ECO:0000256" key="4">
    <source>
        <dbReference type="ARBA" id="ARBA00022691"/>
    </source>
</evidence>
<dbReference type="PRINTS" id="PR00507">
    <property type="entry name" value="N12N6MTFRASE"/>
</dbReference>
<dbReference type="PANTHER" id="PTHR33841">
    <property type="entry name" value="DNA METHYLTRANSFERASE YEEA-RELATED"/>
    <property type="match status" value="1"/>
</dbReference>
<dbReference type="GO" id="GO:0032259">
    <property type="term" value="P:methylation"/>
    <property type="evidence" value="ECO:0007669"/>
    <property type="project" value="UniProtKB-KW"/>
</dbReference>
<accession>A0A518B8V1</accession>
<keyword evidence="8" id="KW-1185">Reference proteome</keyword>
<comment type="catalytic activity">
    <reaction evidence="5">
        <text>a 2'-deoxyadenosine in DNA + S-adenosyl-L-methionine = an N(6)-methyl-2'-deoxyadenosine in DNA + S-adenosyl-L-homocysteine + H(+)</text>
        <dbReference type="Rhea" id="RHEA:15197"/>
        <dbReference type="Rhea" id="RHEA-COMP:12418"/>
        <dbReference type="Rhea" id="RHEA-COMP:12419"/>
        <dbReference type="ChEBI" id="CHEBI:15378"/>
        <dbReference type="ChEBI" id="CHEBI:57856"/>
        <dbReference type="ChEBI" id="CHEBI:59789"/>
        <dbReference type="ChEBI" id="CHEBI:90615"/>
        <dbReference type="ChEBI" id="CHEBI:90616"/>
        <dbReference type="EC" id="2.1.1.72"/>
    </reaction>
</comment>
<keyword evidence="7" id="KW-0378">Hydrolase</keyword>
<evidence type="ECO:0000256" key="2">
    <source>
        <dbReference type="ARBA" id="ARBA00022603"/>
    </source>
</evidence>
<dbReference type="GO" id="GO:0003676">
    <property type="term" value="F:nucleic acid binding"/>
    <property type="evidence" value="ECO:0007669"/>
    <property type="project" value="InterPro"/>
</dbReference>
<evidence type="ECO:0000256" key="1">
    <source>
        <dbReference type="ARBA" id="ARBA00011900"/>
    </source>
</evidence>
<dbReference type="Gene3D" id="3.40.50.150">
    <property type="entry name" value="Vaccinia Virus protein VP39"/>
    <property type="match status" value="1"/>
</dbReference>
<evidence type="ECO:0000313" key="8">
    <source>
        <dbReference type="Proteomes" id="UP000317093"/>
    </source>
</evidence>
<organism evidence="7 8">
    <name type="scientific">Kolteria novifilia</name>
    <dbReference type="NCBI Taxonomy" id="2527975"/>
    <lineage>
        <taxon>Bacteria</taxon>
        <taxon>Pseudomonadati</taxon>
        <taxon>Planctomycetota</taxon>
        <taxon>Planctomycetia</taxon>
        <taxon>Kolteriales</taxon>
        <taxon>Kolteriaceae</taxon>
        <taxon>Kolteria</taxon>
    </lineage>
</organism>
<dbReference type="PANTHER" id="PTHR33841:SF1">
    <property type="entry name" value="DNA METHYLTRANSFERASE A"/>
    <property type="match status" value="1"/>
</dbReference>
<evidence type="ECO:0000313" key="7">
    <source>
        <dbReference type="EMBL" id="QDU63404.1"/>
    </source>
</evidence>
<dbReference type="RefSeq" id="WP_419192779.1">
    <property type="nucleotide sequence ID" value="NZ_CP036279.1"/>
</dbReference>
<dbReference type="Proteomes" id="UP000317093">
    <property type="component" value="Chromosome"/>
</dbReference>
<dbReference type="GO" id="GO:0006304">
    <property type="term" value="P:DNA modification"/>
    <property type="evidence" value="ECO:0007669"/>
    <property type="project" value="InterPro"/>
</dbReference>
<dbReference type="InterPro" id="IPR050953">
    <property type="entry name" value="N4_N6_ade-DNA_methylase"/>
</dbReference>
<reference evidence="7 8" key="1">
    <citation type="submission" date="2019-02" db="EMBL/GenBank/DDBJ databases">
        <title>Deep-cultivation of Planctomycetes and their phenomic and genomic characterization uncovers novel biology.</title>
        <authorList>
            <person name="Wiegand S."/>
            <person name="Jogler M."/>
            <person name="Boedeker C."/>
            <person name="Pinto D."/>
            <person name="Vollmers J."/>
            <person name="Rivas-Marin E."/>
            <person name="Kohn T."/>
            <person name="Peeters S.H."/>
            <person name="Heuer A."/>
            <person name="Rast P."/>
            <person name="Oberbeckmann S."/>
            <person name="Bunk B."/>
            <person name="Jeske O."/>
            <person name="Meyerdierks A."/>
            <person name="Storesund J.E."/>
            <person name="Kallscheuer N."/>
            <person name="Luecker S."/>
            <person name="Lage O.M."/>
            <person name="Pohl T."/>
            <person name="Merkel B.J."/>
            <person name="Hornburger P."/>
            <person name="Mueller R.-W."/>
            <person name="Bruemmer F."/>
            <person name="Labrenz M."/>
            <person name="Spormann A.M."/>
            <person name="Op den Camp H."/>
            <person name="Overmann J."/>
            <person name="Amann R."/>
            <person name="Jetten M.S.M."/>
            <person name="Mascher T."/>
            <person name="Medema M.H."/>
            <person name="Devos D.P."/>
            <person name="Kaster A.-K."/>
            <person name="Ovreas L."/>
            <person name="Rohde M."/>
            <person name="Galperin M.Y."/>
            <person name="Jogler C."/>
        </authorList>
    </citation>
    <scope>NUCLEOTIDE SEQUENCE [LARGE SCALE GENOMIC DNA]</scope>
    <source>
        <strain evidence="7 8">Pan216</strain>
    </source>
</reference>
<dbReference type="GO" id="GO:0009007">
    <property type="term" value="F:site-specific DNA-methyltransferase (adenine-specific) activity"/>
    <property type="evidence" value="ECO:0007669"/>
    <property type="project" value="UniProtKB-EC"/>
</dbReference>
<dbReference type="EC" id="2.1.1.72" evidence="1"/>
<keyword evidence="3" id="KW-0808">Transferase</keyword>
<dbReference type="PROSITE" id="PS00092">
    <property type="entry name" value="N6_MTASE"/>
    <property type="match status" value="1"/>
</dbReference>
<evidence type="ECO:0000256" key="3">
    <source>
        <dbReference type="ARBA" id="ARBA00022679"/>
    </source>
</evidence>
<dbReference type="InterPro" id="IPR011639">
    <property type="entry name" value="MethylTrfase_TaqI-like_dom"/>
</dbReference>
<keyword evidence="4" id="KW-0949">S-adenosyl-L-methionine</keyword>
<keyword evidence="2" id="KW-0489">Methyltransferase</keyword>
<evidence type="ECO:0000256" key="5">
    <source>
        <dbReference type="ARBA" id="ARBA00047942"/>
    </source>
</evidence>
<dbReference type="InterPro" id="IPR029063">
    <property type="entry name" value="SAM-dependent_MTases_sf"/>
</dbReference>
<name>A0A518B8V1_9BACT</name>
<sequence>MDHAVLAWTDHLARLAEEQAGREGASDTLTPERIARESLASAYDVVVGLVDDLPAERLGAIATLQQRHPLTPRLLIESYEHLLDRRPIIEAGRFRLLPPTERETLDRPRRKASGSYFTPEALVAELIDAALAPVVRGRVAQVLGTKDGELLPAVDRWTSSDRQRAADALLRTSVLDPACGSGAFLLAAGEFLAGQLVLIRGDVSTEAHREARREVACRCLAGIDLDALALHVARRALWIWVEKPDGTPEELAPHLVAGDALALADPSGDDAEERELHHWFETRGSLFDVVLGNPPFANAIEESGFAKESKERLGANFPELTGTADLAFYFLALAHRLTAADGAIGLVLPRGVLTSRASRALRERLLEERPPVLVHAPQDQSLFRGANVFVVLLALRRNGGPCLGSRDTLHPRLECVVITSVNWWAPLVDAETEAHSSKPRVGDLFEVFASMTTGMAYDVLPFVRDEPRDGALRLVTTGLIDPGVCHWGERVCRYLKHRFECPVIHEDEGFPATVAARLAKVRRPKVLVAGLSLRVEAFFDRKGSHAGAVSTFTILDPEDDRGKLAALVAMLNEDEATRRLVSELGAHAMGGGRMTLNKDFLRYLPFGPS</sequence>
<dbReference type="KEGG" id="knv:Pan216_42840"/>
<protein>
    <recommendedName>
        <fullName evidence="1">site-specific DNA-methyltransferase (adenine-specific)</fullName>
        <ecNumber evidence="1">2.1.1.72</ecNumber>
    </recommendedName>
</protein>
<dbReference type="SUPFAM" id="SSF53335">
    <property type="entry name" value="S-adenosyl-L-methionine-dependent methyltransferases"/>
    <property type="match status" value="1"/>
</dbReference>
<dbReference type="EMBL" id="CP036279">
    <property type="protein sequence ID" value="QDU63404.1"/>
    <property type="molecule type" value="Genomic_DNA"/>
</dbReference>
<dbReference type="AlphaFoldDB" id="A0A518B8V1"/>
<proteinExistence type="predicted"/>
<dbReference type="GO" id="GO:0016787">
    <property type="term" value="F:hydrolase activity"/>
    <property type="evidence" value="ECO:0007669"/>
    <property type="project" value="UniProtKB-KW"/>
</dbReference>
<dbReference type="InterPro" id="IPR002052">
    <property type="entry name" value="DNA_methylase_N6_adenine_CS"/>
</dbReference>